<evidence type="ECO:0000313" key="5">
    <source>
        <dbReference type="Proteomes" id="UP000257131"/>
    </source>
</evidence>
<keyword evidence="5" id="KW-1185">Reference proteome</keyword>
<evidence type="ECO:0000313" key="4">
    <source>
        <dbReference type="EMBL" id="REC58666.1"/>
    </source>
</evidence>
<dbReference type="Pfam" id="PF02470">
    <property type="entry name" value="MlaD"/>
    <property type="match status" value="1"/>
</dbReference>
<sequence>METRANYLLIGAFTLAGFLGLLGFLLWFARVELDRQFDYYDIVFPTVTGLSSASEVRFSGLPVGQVVDVALAPDRSGRVRVGVELDAATPVRTSSVATVETLGVTGQGYVSISSGDPGDPLLERASEAEIPEIEAGRSVLQTLTADAPRILEEVLEVTRQVGEVLGPDNQRRVANILENVEDSSARLSQALDDVSSVTRTMAEATEDIGAFTARLEDISGSAQATLETADDTLRDVGRLAERAEGTLETGDAALESGRRTFDRANAFLETELPGLVSELETTLAELRAEVGRVGDDAGATLAEFRRTGEVATARLEEAEATIAAADRVLAEVSDSVAAVEAAATRLDRFVAEDGTALVAEARTFLANADEVARAAVTVAEEDLPAILADIRSATETAAATVESVGADLSAAAGRADAISAEAAETLDTVSSTFESANATLERLNGAIETGDSALSAAEEAFTAADTVLREDAQEIVAGLRDTLDRLDAAIGAVAEDVPAITAQIRRTAERADATFAGVEGAAERLGPRLETFADEGLPQYTRLAREGRELVDNLRQLVRQIERDPARYFLGREAPAYRR</sequence>
<evidence type="ECO:0000256" key="2">
    <source>
        <dbReference type="SAM" id="Phobius"/>
    </source>
</evidence>
<dbReference type="InterPro" id="IPR003399">
    <property type="entry name" value="Mce/MlaD"/>
</dbReference>
<protein>
    <submittedName>
        <fullName evidence="4">MCE family protein</fullName>
    </submittedName>
</protein>
<dbReference type="PANTHER" id="PTHR36698:SF2">
    <property type="entry name" value="MCE_MLAD DOMAIN-CONTAINING PROTEIN"/>
    <property type="match status" value="1"/>
</dbReference>
<feature type="coiled-coil region" evidence="1">
    <location>
        <begin position="301"/>
        <end position="335"/>
    </location>
</feature>
<dbReference type="Proteomes" id="UP000257131">
    <property type="component" value="Unassembled WGS sequence"/>
</dbReference>
<dbReference type="OrthoDB" id="9808689at2"/>
<evidence type="ECO:0000259" key="3">
    <source>
        <dbReference type="Pfam" id="PF02470"/>
    </source>
</evidence>
<accession>A0A3D9BZ49</accession>
<keyword evidence="2" id="KW-1133">Transmembrane helix</keyword>
<name>A0A3D9BZ49_9RHOB</name>
<proteinExistence type="predicted"/>
<dbReference type="AlphaFoldDB" id="A0A3D9BZ49"/>
<dbReference type="RefSeq" id="WP_115977708.1">
    <property type="nucleotide sequence ID" value="NZ_QOHR01000001.1"/>
</dbReference>
<feature type="domain" description="Mce/MlaD" evidence="3">
    <location>
        <begin position="40"/>
        <end position="115"/>
    </location>
</feature>
<reference evidence="4 5" key="1">
    <citation type="journal article" date="2017" name="Int. J. Syst. Evol. Microbiol.">
        <title>Rhodosalinus sediminis gen. nov., sp. nov., isolated from marine saltern.</title>
        <authorList>
            <person name="Guo L.Y."/>
            <person name="Ling S.K."/>
            <person name="Li C.M."/>
            <person name="Chen G.J."/>
            <person name="Du Z.J."/>
        </authorList>
    </citation>
    <scope>NUCLEOTIDE SEQUENCE [LARGE SCALE GENOMIC DNA]</scope>
    <source>
        <strain evidence="4 5">WDN1C137</strain>
    </source>
</reference>
<keyword evidence="1" id="KW-0175">Coiled coil</keyword>
<keyword evidence="2" id="KW-0472">Membrane</keyword>
<organism evidence="4 5">
    <name type="scientific">Rhodosalinus sediminis</name>
    <dbReference type="NCBI Taxonomy" id="1940533"/>
    <lineage>
        <taxon>Bacteria</taxon>
        <taxon>Pseudomonadati</taxon>
        <taxon>Pseudomonadota</taxon>
        <taxon>Alphaproteobacteria</taxon>
        <taxon>Rhodobacterales</taxon>
        <taxon>Paracoccaceae</taxon>
        <taxon>Rhodosalinus</taxon>
    </lineage>
</organism>
<comment type="caution">
    <text evidence="4">The sequence shown here is derived from an EMBL/GenBank/DDBJ whole genome shotgun (WGS) entry which is preliminary data.</text>
</comment>
<gene>
    <name evidence="4" type="ORF">DRV84_00040</name>
</gene>
<keyword evidence="2" id="KW-0812">Transmembrane</keyword>
<feature type="transmembrane region" description="Helical" evidence="2">
    <location>
        <begin position="7"/>
        <end position="29"/>
    </location>
</feature>
<dbReference type="PANTHER" id="PTHR36698">
    <property type="entry name" value="BLL5892 PROTEIN"/>
    <property type="match status" value="1"/>
</dbReference>
<evidence type="ECO:0000256" key="1">
    <source>
        <dbReference type="SAM" id="Coils"/>
    </source>
</evidence>
<dbReference type="EMBL" id="QOHR01000001">
    <property type="protein sequence ID" value="REC58666.1"/>
    <property type="molecule type" value="Genomic_DNA"/>
</dbReference>